<dbReference type="Proteomes" id="UP001204068">
    <property type="component" value="Unassembled WGS sequence"/>
</dbReference>
<reference evidence="2" key="1">
    <citation type="submission" date="2022-07" db="EMBL/GenBank/DDBJ databases">
        <title>Bacterial species isolated from the porcine tonsil microbiota.</title>
        <authorList>
            <person name="Oliveira I.M.F."/>
        </authorList>
    </citation>
    <scope>NUCLEOTIDE SEQUENCE</scope>
    <source>
        <strain evidence="2">8QC2O2</strain>
    </source>
</reference>
<keyword evidence="2" id="KW-0315">Glutamine amidotransferase</keyword>
<dbReference type="CDD" id="cd03140">
    <property type="entry name" value="GATase1_PfpI_3"/>
    <property type="match status" value="1"/>
</dbReference>
<proteinExistence type="predicted"/>
<dbReference type="GO" id="GO:0005737">
    <property type="term" value="C:cytoplasm"/>
    <property type="evidence" value="ECO:0007669"/>
    <property type="project" value="TreeGrafter"/>
</dbReference>
<name>A0AAW5LLD9_MAMSC</name>
<gene>
    <name evidence="2" type="ORF">NQ032_08155</name>
</gene>
<organism evidence="2 3">
    <name type="scientific">Mammaliicoccus sciuri</name>
    <name type="common">Staphylococcus sciuri</name>
    <dbReference type="NCBI Taxonomy" id="1296"/>
    <lineage>
        <taxon>Bacteria</taxon>
        <taxon>Bacillati</taxon>
        <taxon>Bacillota</taxon>
        <taxon>Bacilli</taxon>
        <taxon>Bacillales</taxon>
        <taxon>Staphylococcaceae</taxon>
        <taxon>Mammaliicoccus</taxon>
    </lineage>
</organism>
<protein>
    <submittedName>
        <fullName evidence="2">Glutamine amidotransferase</fullName>
    </submittedName>
</protein>
<dbReference type="RefSeq" id="WP_257099517.1">
    <property type="nucleotide sequence ID" value="NZ_JANILD010000003.1"/>
</dbReference>
<dbReference type="Pfam" id="PF01965">
    <property type="entry name" value="DJ-1_PfpI"/>
    <property type="match status" value="1"/>
</dbReference>
<dbReference type="InterPro" id="IPR002818">
    <property type="entry name" value="DJ-1/PfpI"/>
</dbReference>
<evidence type="ECO:0000259" key="1">
    <source>
        <dbReference type="Pfam" id="PF01965"/>
    </source>
</evidence>
<dbReference type="InterPro" id="IPR029062">
    <property type="entry name" value="Class_I_gatase-like"/>
</dbReference>
<feature type="domain" description="DJ-1/PfpI" evidence="1">
    <location>
        <begin position="5"/>
        <end position="176"/>
    </location>
</feature>
<dbReference type="PANTHER" id="PTHR48094">
    <property type="entry name" value="PROTEIN/NUCLEIC ACID DEGLYCASE DJ-1-RELATED"/>
    <property type="match status" value="1"/>
</dbReference>
<dbReference type="Gene3D" id="3.40.50.880">
    <property type="match status" value="1"/>
</dbReference>
<dbReference type="SUPFAM" id="SSF52317">
    <property type="entry name" value="Class I glutamine amidotransferase-like"/>
    <property type="match status" value="1"/>
</dbReference>
<evidence type="ECO:0000313" key="2">
    <source>
        <dbReference type="EMBL" id="MCQ9303571.1"/>
    </source>
</evidence>
<sequence length="212" mass="24018">MKISKVYLYVFNTMSDWEYGYLIAELNSGRYFKNGLEPLNVVTVGANRETVKTMGGLHITPDMNFGECKLDRNDLLILPGGTNWNDQVHQPILEMVGIALDEEVVIAAICGAVDALASSGYLDARKHTSNNLEYTKVTCPKYKGEEFFEMKSAVSDENLITASGIAPLEFAREVLKRMDVFDTDTLEAWYELNKTHRTEYFYQLMESMHSSK</sequence>
<accession>A0AAW5LLD9</accession>
<dbReference type="PANTHER" id="PTHR48094:SF19">
    <property type="entry name" value="DJ-1_PFPI DOMAIN-CONTAINING PROTEIN"/>
    <property type="match status" value="1"/>
</dbReference>
<dbReference type="EMBL" id="JANILD010000003">
    <property type="protein sequence ID" value="MCQ9303571.1"/>
    <property type="molecule type" value="Genomic_DNA"/>
</dbReference>
<dbReference type="AlphaFoldDB" id="A0AAW5LLD9"/>
<evidence type="ECO:0000313" key="3">
    <source>
        <dbReference type="Proteomes" id="UP001204068"/>
    </source>
</evidence>
<comment type="caution">
    <text evidence="2">The sequence shown here is derived from an EMBL/GenBank/DDBJ whole genome shotgun (WGS) entry which is preliminary data.</text>
</comment>
<dbReference type="InterPro" id="IPR050325">
    <property type="entry name" value="Prot/Nucl_acid_deglycase"/>
</dbReference>